<accession>A0A1M7Y7X8</accession>
<dbReference type="InterPro" id="IPR035965">
    <property type="entry name" value="PAS-like_dom_sf"/>
</dbReference>
<reference evidence="4 5" key="1">
    <citation type="submission" date="2016-12" db="EMBL/GenBank/DDBJ databases">
        <authorList>
            <person name="Song W.-J."/>
            <person name="Kurnit D.M."/>
        </authorList>
    </citation>
    <scope>NUCLEOTIDE SEQUENCE [LARGE SCALE GENOMIC DNA]</scope>
    <source>
        <strain evidence="4 5">DSM 18488</strain>
    </source>
</reference>
<dbReference type="PANTHER" id="PTHR44757">
    <property type="entry name" value="DIGUANYLATE CYCLASE DGCP"/>
    <property type="match status" value="1"/>
</dbReference>
<feature type="domain" description="PAS" evidence="1">
    <location>
        <begin position="10"/>
        <end position="80"/>
    </location>
</feature>
<dbReference type="PROSITE" id="PS50887">
    <property type="entry name" value="GGDEF"/>
    <property type="match status" value="1"/>
</dbReference>
<dbReference type="AlphaFoldDB" id="A0A1M7Y7X8"/>
<sequence>MDKHNLFQHDQRLFFNAFQYAAIGMALVAPNGQWLMANKALCNLIGYSEEELLTLTFQDITHPDDLHEDLLYVQKMLSGEIDTYQLEKRYFHKDGSIIHILLSVSLVKDNANSPLYFISQIQNITDRKLLEGELVRQASEDMLTGVSNRRRFYDMAAREIIRGGRYSDPMVILMLDIDHFKSINDTFGHARVMLKSGV</sequence>
<dbReference type="OrthoDB" id="9812260at2"/>
<evidence type="ECO:0000313" key="5">
    <source>
        <dbReference type="Proteomes" id="UP000184603"/>
    </source>
</evidence>
<dbReference type="SMART" id="SM00091">
    <property type="entry name" value="PAS"/>
    <property type="match status" value="1"/>
</dbReference>
<organism evidence="4 5">
    <name type="scientific">Desulfopila aestuarii DSM 18488</name>
    <dbReference type="NCBI Taxonomy" id="1121416"/>
    <lineage>
        <taxon>Bacteria</taxon>
        <taxon>Pseudomonadati</taxon>
        <taxon>Thermodesulfobacteriota</taxon>
        <taxon>Desulfobulbia</taxon>
        <taxon>Desulfobulbales</taxon>
        <taxon>Desulfocapsaceae</taxon>
        <taxon>Desulfopila</taxon>
    </lineage>
</organism>
<dbReference type="RefSeq" id="WP_073613733.1">
    <property type="nucleotide sequence ID" value="NZ_FRFE01000011.1"/>
</dbReference>
<evidence type="ECO:0000259" key="1">
    <source>
        <dbReference type="PROSITE" id="PS50112"/>
    </source>
</evidence>
<dbReference type="InterPro" id="IPR052155">
    <property type="entry name" value="Biofilm_reg_signaling"/>
</dbReference>
<dbReference type="Pfam" id="PF08447">
    <property type="entry name" value="PAS_3"/>
    <property type="match status" value="1"/>
</dbReference>
<dbReference type="NCBIfam" id="TIGR00229">
    <property type="entry name" value="sensory_box"/>
    <property type="match status" value="1"/>
</dbReference>
<proteinExistence type="predicted"/>
<gene>
    <name evidence="4" type="ORF">SAMN02745220_02436</name>
</gene>
<keyword evidence="5" id="KW-1185">Reference proteome</keyword>
<evidence type="ECO:0000259" key="2">
    <source>
        <dbReference type="PROSITE" id="PS50113"/>
    </source>
</evidence>
<dbReference type="PANTHER" id="PTHR44757:SF2">
    <property type="entry name" value="BIOFILM ARCHITECTURE MAINTENANCE PROTEIN MBAA"/>
    <property type="match status" value="1"/>
</dbReference>
<dbReference type="InterPro" id="IPR000014">
    <property type="entry name" value="PAS"/>
</dbReference>
<feature type="domain" description="PAC" evidence="2">
    <location>
        <begin position="84"/>
        <end position="136"/>
    </location>
</feature>
<dbReference type="SUPFAM" id="SSF55785">
    <property type="entry name" value="PYP-like sensor domain (PAS domain)"/>
    <property type="match status" value="1"/>
</dbReference>
<dbReference type="NCBIfam" id="TIGR00254">
    <property type="entry name" value="GGDEF"/>
    <property type="match status" value="1"/>
</dbReference>
<dbReference type="PROSITE" id="PS50113">
    <property type="entry name" value="PAC"/>
    <property type="match status" value="1"/>
</dbReference>
<name>A0A1M7Y7X8_9BACT</name>
<feature type="domain" description="GGDEF" evidence="3">
    <location>
        <begin position="168"/>
        <end position="198"/>
    </location>
</feature>
<dbReference type="Proteomes" id="UP000184603">
    <property type="component" value="Unassembled WGS sequence"/>
</dbReference>
<dbReference type="Gene3D" id="3.30.450.20">
    <property type="entry name" value="PAS domain"/>
    <property type="match status" value="1"/>
</dbReference>
<dbReference type="InterPro" id="IPR013655">
    <property type="entry name" value="PAS_fold_3"/>
</dbReference>
<dbReference type="InterPro" id="IPR029787">
    <property type="entry name" value="Nucleotide_cyclase"/>
</dbReference>
<dbReference type="InterPro" id="IPR043128">
    <property type="entry name" value="Rev_trsase/Diguanyl_cyclase"/>
</dbReference>
<dbReference type="Pfam" id="PF00990">
    <property type="entry name" value="GGDEF"/>
    <property type="match status" value="1"/>
</dbReference>
<dbReference type="InterPro" id="IPR001610">
    <property type="entry name" value="PAC"/>
</dbReference>
<dbReference type="InterPro" id="IPR000700">
    <property type="entry name" value="PAS-assoc_C"/>
</dbReference>
<evidence type="ECO:0000313" key="4">
    <source>
        <dbReference type="EMBL" id="SHO48732.1"/>
    </source>
</evidence>
<dbReference type="Gene3D" id="3.30.70.270">
    <property type="match status" value="1"/>
</dbReference>
<dbReference type="SUPFAM" id="SSF55073">
    <property type="entry name" value="Nucleotide cyclase"/>
    <property type="match status" value="1"/>
</dbReference>
<dbReference type="STRING" id="1121416.SAMN02745220_02436"/>
<protein>
    <submittedName>
        <fullName evidence="4">PAS domain S-box-containing protein/diguanylate cyclase (GGDEF) domain-containing protein</fullName>
    </submittedName>
</protein>
<evidence type="ECO:0000259" key="3">
    <source>
        <dbReference type="PROSITE" id="PS50887"/>
    </source>
</evidence>
<dbReference type="SMART" id="SM00086">
    <property type="entry name" value="PAC"/>
    <property type="match status" value="1"/>
</dbReference>
<dbReference type="InterPro" id="IPR000160">
    <property type="entry name" value="GGDEF_dom"/>
</dbReference>
<dbReference type="PROSITE" id="PS50112">
    <property type="entry name" value="PAS"/>
    <property type="match status" value="1"/>
</dbReference>
<dbReference type="CDD" id="cd00130">
    <property type="entry name" value="PAS"/>
    <property type="match status" value="1"/>
</dbReference>
<dbReference type="EMBL" id="FRFE01000011">
    <property type="protein sequence ID" value="SHO48732.1"/>
    <property type="molecule type" value="Genomic_DNA"/>
</dbReference>